<evidence type="ECO:0000256" key="1">
    <source>
        <dbReference type="SAM" id="MobiDB-lite"/>
    </source>
</evidence>
<dbReference type="Pfam" id="PF13621">
    <property type="entry name" value="Cupin_8"/>
    <property type="match status" value="1"/>
</dbReference>
<feature type="region of interest" description="Disordered" evidence="1">
    <location>
        <begin position="439"/>
        <end position="475"/>
    </location>
</feature>
<reference evidence="4" key="1">
    <citation type="journal article" date="2014" name="Genome Announc.">
        <title>Draft genome sequence of Colletotrichum sublineola, a destructive pathogen of cultivated sorghum.</title>
        <authorList>
            <person name="Baroncelli R."/>
            <person name="Sanz-Martin J.M."/>
            <person name="Rech G.E."/>
            <person name="Sukno S.A."/>
            <person name="Thon M.R."/>
        </authorList>
    </citation>
    <scope>NUCLEOTIDE SEQUENCE [LARGE SCALE GENOMIC DNA]</scope>
    <source>
        <strain evidence="4">TX430BB</strain>
    </source>
</reference>
<dbReference type="OMA" id="VPDYCYI"/>
<accession>A0A066XAZ5</accession>
<dbReference type="Proteomes" id="UP000027238">
    <property type="component" value="Unassembled WGS sequence"/>
</dbReference>
<keyword evidence="4" id="KW-1185">Reference proteome</keyword>
<dbReference type="InterPro" id="IPR041667">
    <property type="entry name" value="Cupin_8"/>
</dbReference>
<dbReference type="PANTHER" id="PTHR12461">
    <property type="entry name" value="HYPOXIA-INDUCIBLE FACTOR 1 ALPHA INHIBITOR-RELATED"/>
    <property type="match status" value="1"/>
</dbReference>
<dbReference type="OrthoDB" id="47172at2759"/>
<protein>
    <submittedName>
        <fullName evidence="3">Putative JmjC domain-containing protein</fullName>
    </submittedName>
</protein>
<dbReference type="eggNOG" id="KOG2132">
    <property type="taxonomic scope" value="Eukaryota"/>
</dbReference>
<evidence type="ECO:0000259" key="2">
    <source>
        <dbReference type="PROSITE" id="PS51184"/>
    </source>
</evidence>
<evidence type="ECO:0000313" key="3">
    <source>
        <dbReference type="EMBL" id="KDN66107.1"/>
    </source>
</evidence>
<proteinExistence type="predicted"/>
<name>A0A066XAZ5_COLSU</name>
<dbReference type="PROSITE" id="PS51184">
    <property type="entry name" value="JMJC"/>
    <property type="match status" value="1"/>
</dbReference>
<dbReference type="InterPro" id="IPR003347">
    <property type="entry name" value="JmjC_dom"/>
</dbReference>
<feature type="compositionally biased region" description="Basic and acidic residues" evidence="1">
    <location>
        <begin position="461"/>
        <end position="475"/>
    </location>
</feature>
<dbReference type="EMBL" id="JMSE01000969">
    <property type="protein sequence ID" value="KDN66107.1"/>
    <property type="molecule type" value="Genomic_DNA"/>
</dbReference>
<dbReference type="SMART" id="SM00558">
    <property type="entry name" value="JmjC"/>
    <property type="match status" value="1"/>
</dbReference>
<evidence type="ECO:0000313" key="4">
    <source>
        <dbReference type="Proteomes" id="UP000027238"/>
    </source>
</evidence>
<dbReference type="AlphaFoldDB" id="A0A066XAZ5"/>
<feature type="compositionally biased region" description="Acidic residues" evidence="1">
    <location>
        <begin position="443"/>
        <end position="458"/>
    </location>
</feature>
<comment type="caution">
    <text evidence="3">The sequence shown here is derived from an EMBL/GenBank/DDBJ whole genome shotgun (WGS) entry which is preliminary data.</text>
</comment>
<dbReference type="STRING" id="1173701.A0A066XAZ5"/>
<dbReference type="Gene3D" id="2.60.120.650">
    <property type="entry name" value="Cupin"/>
    <property type="match status" value="1"/>
</dbReference>
<dbReference type="SUPFAM" id="SSF51197">
    <property type="entry name" value="Clavaminate synthase-like"/>
    <property type="match status" value="1"/>
</dbReference>
<gene>
    <name evidence="3" type="ORF">CSUB01_01558</name>
</gene>
<dbReference type="HOGENOM" id="CLU_016785_0_0_1"/>
<sequence length="561" mass="61838">MPRQNVDTSKIVSEEVPMLPSNNMPGLDDPAFTEECVRATASIHTDAHHHLNALPGNLMEGQSLEDEKYGLKPLGPDVLTSLENLALDVLTVHASDDAPSPQDGDRLLRRLDGEIERTYRRFYDFVYADLPYCWRQLYTDLSLLKFSCLVFLRGWQRTAGSEADDDEKLLDELIAVLDRALVLAGGAVIARGKKIISELLARLEDDCTLAPGPRLRLPAVFPTSRPFTPPVTRPIRVVDGMSMAAFQSYLDNPPSADLGPEPLVLTSLLTGWPALSTRPWSSPGYLLSRTHAGRRLVPVEVGRSYVDEEWTQELVPFRELLSRIVASSSSGPSAQNEAAADGRGAETTYLAQHELFSQLPHLQNDILTPDHCFTAPPSHPLGPSADKPELELPLVNAWLGPAGTITPLHTDGYHNLLCQVVGAKYVRLYAPRDSEALCPRGIDDDDGDNDDILAEEGTEGTGERGAEEQSEATRRKVDMSNTSAFDVGAVEGWDPDPEGRDAIELEEFRGLRHWDCVLEAGDVLYIPIGWWHYVRSLSVSFSVSFWWNGDHYVGQGGRSVA</sequence>
<dbReference type="PANTHER" id="PTHR12461:SF101">
    <property type="entry name" value="TRNA WYBUTOSINE-SYNTHESIZING PROTEIN 4"/>
    <property type="match status" value="1"/>
</dbReference>
<organism evidence="3 4">
    <name type="scientific">Colletotrichum sublineola</name>
    <name type="common">Sorghum anthracnose fungus</name>
    <dbReference type="NCBI Taxonomy" id="1173701"/>
    <lineage>
        <taxon>Eukaryota</taxon>
        <taxon>Fungi</taxon>
        <taxon>Dikarya</taxon>
        <taxon>Ascomycota</taxon>
        <taxon>Pezizomycotina</taxon>
        <taxon>Sordariomycetes</taxon>
        <taxon>Hypocreomycetidae</taxon>
        <taxon>Glomerellales</taxon>
        <taxon>Glomerellaceae</taxon>
        <taxon>Colletotrichum</taxon>
        <taxon>Colletotrichum graminicola species complex</taxon>
    </lineage>
</organism>
<feature type="domain" description="JmjC" evidence="2">
    <location>
        <begin position="348"/>
        <end position="561"/>
    </location>
</feature>